<dbReference type="KEGG" id="satk:SA2016_1611"/>
<feature type="transmembrane region" description="Helical" evidence="20">
    <location>
        <begin position="65"/>
        <end position="85"/>
    </location>
</feature>
<dbReference type="PATRIC" id="fig|37927.3.peg.1659"/>
<evidence type="ECO:0000256" key="19">
    <source>
        <dbReference type="SAM" id="MobiDB-lite"/>
    </source>
</evidence>
<evidence type="ECO:0000256" key="20">
    <source>
        <dbReference type="SAM" id="Phobius"/>
    </source>
</evidence>
<evidence type="ECO:0000256" key="2">
    <source>
        <dbReference type="ARBA" id="ARBA00004651"/>
    </source>
</evidence>
<keyword evidence="8" id="KW-1003">Cell membrane</keyword>
<comment type="similarity">
    <text evidence="5 18">Belongs to the CDS family.</text>
</comment>
<dbReference type="EMBL" id="CP014518">
    <property type="protein sequence ID" value="AMM32287.1"/>
    <property type="molecule type" value="Genomic_DNA"/>
</dbReference>
<evidence type="ECO:0000313" key="22">
    <source>
        <dbReference type="Proteomes" id="UP000070134"/>
    </source>
</evidence>
<evidence type="ECO:0000256" key="9">
    <source>
        <dbReference type="ARBA" id="ARBA00022516"/>
    </source>
</evidence>
<dbReference type="GO" id="GO:0004605">
    <property type="term" value="F:phosphatidate cytidylyltransferase activity"/>
    <property type="evidence" value="ECO:0007669"/>
    <property type="project" value="UniProtKB-EC"/>
</dbReference>
<evidence type="ECO:0000256" key="14">
    <source>
        <dbReference type="ARBA" id="ARBA00023098"/>
    </source>
</evidence>
<evidence type="ECO:0000256" key="3">
    <source>
        <dbReference type="ARBA" id="ARBA00005119"/>
    </source>
</evidence>
<dbReference type="STRING" id="37927.SA2016_1611"/>
<dbReference type="Pfam" id="PF01148">
    <property type="entry name" value="CTP_transf_1"/>
    <property type="match status" value="1"/>
</dbReference>
<feature type="region of interest" description="Disordered" evidence="19">
    <location>
        <begin position="1"/>
        <end position="38"/>
    </location>
</feature>
<comment type="catalytic activity">
    <reaction evidence="1 18">
        <text>a 1,2-diacyl-sn-glycero-3-phosphate + CTP + H(+) = a CDP-1,2-diacyl-sn-glycerol + diphosphate</text>
        <dbReference type="Rhea" id="RHEA:16229"/>
        <dbReference type="ChEBI" id="CHEBI:15378"/>
        <dbReference type="ChEBI" id="CHEBI:33019"/>
        <dbReference type="ChEBI" id="CHEBI:37563"/>
        <dbReference type="ChEBI" id="CHEBI:58332"/>
        <dbReference type="ChEBI" id="CHEBI:58608"/>
        <dbReference type="EC" id="2.7.7.41"/>
    </reaction>
</comment>
<evidence type="ECO:0000256" key="17">
    <source>
        <dbReference type="ARBA" id="ARBA00023264"/>
    </source>
</evidence>
<dbReference type="OrthoDB" id="9799199at2"/>
<evidence type="ECO:0000256" key="5">
    <source>
        <dbReference type="ARBA" id="ARBA00010185"/>
    </source>
</evidence>
<evidence type="ECO:0000256" key="11">
    <source>
        <dbReference type="ARBA" id="ARBA00022692"/>
    </source>
</evidence>
<keyword evidence="13 20" id="KW-1133">Transmembrane helix</keyword>
<evidence type="ECO:0000256" key="1">
    <source>
        <dbReference type="ARBA" id="ARBA00001698"/>
    </source>
</evidence>
<keyword evidence="15 20" id="KW-0472">Membrane</keyword>
<keyword evidence="11 18" id="KW-0812">Transmembrane</keyword>
<dbReference type="GO" id="GO:0005886">
    <property type="term" value="C:plasma membrane"/>
    <property type="evidence" value="ECO:0007669"/>
    <property type="project" value="UniProtKB-SubCell"/>
</dbReference>
<dbReference type="RefSeq" id="WP_066497165.1">
    <property type="nucleotide sequence ID" value="NZ_BJMO01000083.1"/>
</dbReference>
<evidence type="ECO:0000256" key="15">
    <source>
        <dbReference type="ARBA" id="ARBA00023136"/>
    </source>
</evidence>
<comment type="subcellular location">
    <subcellularLocation>
        <location evidence="2">Cell membrane</location>
        <topology evidence="2">Multi-pass membrane protein</topology>
    </subcellularLocation>
</comment>
<dbReference type="AlphaFoldDB" id="A0A126ZZB4"/>
<sequence>MSEPQPDAPSPGPPSSDGQAPGGGLPGLRRDRRPKPLSRAGRNLPAAISVGLALLILLLAGLFLWPLGFVLIAVAAALLGVWEVYRALETHGTRIPAVPVLAAAVAIPATAYFGGQEAQLFALLASCAAVLLWQSLEHPEGAARGVFAGVFVVLWIPFLLGYAVLPLHATAPPPGLGLWQGGTVPHPTLELALTLLLVVANDTFGYIVGASLGRHPMAPKISPKKSWEGFAGSVGGAMVVGVLGAVLLLGRPWWEGLVLAVVMVGAATAGDLAESMVKRELGIKDMSSILPGHGGMMDRLDSILFATPAAFLVFSLLPGS</sequence>
<evidence type="ECO:0000313" key="21">
    <source>
        <dbReference type="EMBL" id="AMM32287.1"/>
    </source>
</evidence>
<feature type="transmembrane region" description="Helical" evidence="20">
    <location>
        <begin position="148"/>
        <end position="169"/>
    </location>
</feature>
<evidence type="ECO:0000256" key="7">
    <source>
        <dbReference type="ARBA" id="ARBA00019373"/>
    </source>
</evidence>
<comment type="pathway">
    <text evidence="3 18">Phospholipid metabolism; CDP-diacylglycerol biosynthesis; CDP-diacylglycerol from sn-glycerol 3-phosphate: step 3/3.</text>
</comment>
<name>A0A126ZZB4_9MICC</name>
<evidence type="ECO:0000256" key="6">
    <source>
        <dbReference type="ARBA" id="ARBA00012487"/>
    </source>
</evidence>
<accession>A0A126ZZB4</accession>
<proteinExistence type="inferred from homology"/>
<feature type="compositionally biased region" description="Pro residues" evidence="19">
    <location>
        <begin position="1"/>
        <end position="14"/>
    </location>
</feature>
<keyword evidence="9" id="KW-0444">Lipid biosynthesis</keyword>
<gene>
    <name evidence="21" type="ORF">SA2016_1611</name>
</gene>
<evidence type="ECO:0000256" key="18">
    <source>
        <dbReference type="RuleBase" id="RU003938"/>
    </source>
</evidence>
<feature type="transmembrane region" description="Helical" evidence="20">
    <location>
        <begin position="298"/>
        <end position="317"/>
    </location>
</feature>
<comment type="pathway">
    <text evidence="4">Lipid metabolism.</text>
</comment>
<keyword evidence="12 18" id="KW-0548">Nucleotidyltransferase</keyword>
<evidence type="ECO:0000256" key="4">
    <source>
        <dbReference type="ARBA" id="ARBA00005189"/>
    </source>
</evidence>
<feature type="transmembrane region" description="Helical" evidence="20">
    <location>
        <begin position="189"/>
        <end position="209"/>
    </location>
</feature>
<dbReference type="PANTHER" id="PTHR46382">
    <property type="entry name" value="PHOSPHATIDATE CYTIDYLYLTRANSFERASE"/>
    <property type="match status" value="1"/>
</dbReference>
<keyword evidence="10 18" id="KW-0808">Transferase</keyword>
<feature type="transmembrane region" description="Helical" evidence="20">
    <location>
        <begin position="97"/>
        <end position="114"/>
    </location>
</feature>
<dbReference type="InterPro" id="IPR000374">
    <property type="entry name" value="PC_trans"/>
</dbReference>
<dbReference type="UniPathway" id="UPA00557">
    <property type="reaction ID" value="UER00614"/>
</dbReference>
<evidence type="ECO:0000256" key="13">
    <source>
        <dbReference type="ARBA" id="ARBA00022989"/>
    </source>
</evidence>
<keyword evidence="17" id="KW-1208">Phospholipid metabolism</keyword>
<evidence type="ECO:0000256" key="16">
    <source>
        <dbReference type="ARBA" id="ARBA00023209"/>
    </source>
</evidence>
<keyword evidence="14" id="KW-0443">Lipid metabolism</keyword>
<dbReference type="Proteomes" id="UP000070134">
    <property type="component" value="Chromosome"/>
</dbReference>
<reference evidence="21 22" key="1">
    <citation type="submission" date="2016-02" db="EMBL/GenBank/DDBJ databases">
        <title>Complete genome of Sinomonas atrocyanea KCTC 3377.</title>
        <authorList>
            <person name="Kim K.M."/>
        </authorList>
    </citation>
    <scope>NUCLEOTIDE SEQUENCE [LARGE SCALE GENOMIC DNA]</scope>
    <source>
        <strain evidence="21 22">KCTC 3377</strain>
    </source>
</reference>
<dbReference type="PROSITE" id="PS01315">
    <property type="entry name" value="CDS"/>
    <property type="match status" value="1"/>
</dbReference>
<feature type="transmembrane region" description="Helical" evidence="20">
    <location>
        <begin position="230"/>
        <end position="250"/>
    </location>
</feature>
<evidence type="ECO:0000256" key="10">
    <source>
        <dbReference type="ARBA" id="ARBA00022679"/>
    </source>
</evidence>
<dbReference type="GO" id="GO:0016024">
    <property type="term" value="P:CDP-diacylglycerol biosynthetic process"/>
    <property type="evidence" value="ECO:0007669"/>
    <property type="project" value="UniProtKB-UniPathway"/>
</dbReference>
<dbReference type="EC" id="2.7.7.41" evidence="6 18"/>
<evidence type="ECO:0000256" key="12">
    <source>
        <dbReference type="ARBA" id="ARBA00022695"/>
    </source>
</evidence>
<keyword evidence="16" id="KW-0594">Phospholipid biosynthesis</keyword>
<feature type="transmembrane region" description="Helical" evidence="20">
    <location>
        <begin position="120"/>
        <end position="136"/>
    </location>
</feature>
<keyword evidence="22" id="KW-1185">Reference proteome</keyword>
<dbReference type="PANTHER" id="PTHR46382:SF1">
    <property type="entry name" value="PHOSPHATIDATE CYTIDYLYLTRANSFERASE"/>
    <property type="match status" value="1"/>
</dbReference>
<organism evidence="21 22">
    <name type="scientific">Sinomonas atrocyanea</name>
    <dbReference type="NCBI Taxonomy" id="37927"/>
    <lineage>
        <taxon>Bacteria</taxon>
        <taxon>Bacillati</taxon>
        <taxon>Actinomycetota</taxon>
        <taxon>Actinomycetes</taxon>
        <taxon>Micrococcales</taxon>
        <taxon>Micrococcaceae</taxon>
        <taxon>Sinomonas</taxon>
    </lineage>
</organism>
<evidence type="ECO:0000256" key="8">
    <source>
        <dbReference type="ARBA" id="ARBA00022475"/>
    </source>
</evidence>
<protein>
    <recommendedName>
        <fullName evidence="7 18">Phosphatidate cytidylyltransferase</fullName>
        <ecNumber evidence="6 18">2.7.7.41</ecNumber>
    </recommendedName>
</protein>